<dbReference type="PANTHER" id="PTHR33116">
    <property type="entry name" value="REVERSE TRANSCRIPTASE ZINC-BINDING DOMAIN-CONTAINING PROTEIN-RELATED-RELATED"/>
    <property type="match status" value="1"/>
</dbReference>
<comment type="caution">
    <text evidence="1">The sequence shown here is derived from an EMBL/GenBank/DDBJ whole genome shotgun (WGS) entry which is preliminary data.</text>
</comment>
<name>A0A9J5XBT2_SOLCO</name>
<keyword evidence="2" id="KW-1185">Reference proteome</keyword>
<organism evidence="1 2">
    <name type="scientific">Solanum commersonii</name>
    <name type="common">Commerson's wild potato</name>
    <name type="synonym">Commerson's nightshade</name>
    <dbReference type="NCBI Taxonomy" id="4109"/>
    <lineage>
        <taxon>Eukaryota</taxon>
        <taxon>Viridiplantae</taxon>
        <taxon>Streptophyta</taxon>
        <taxon>Embryophyta</taxon>
        <taxon>Tracheophyta</taxon>
        <taxon>Spermatophyta</taxon>
        <taxon>Magnoliopsida</taxon>
        <taxon>eudicotyledons</taxon>
        <taxon>Gunneridae</taxon>
        <taxon>Pentapetalae</taxon>
        <taxon>asterids</taxon>
        <taxon>lamiids</taxon>
        <taxon>Solanales</taxon>
        <taxon>Solanaceae</taxon>
        <taxon>Solanoideae</taxon>
        <taxon>Solaneae</taxon>
        <taxon>Solanum</taxon>
    </lineage>
</organism>
<sequence length="127" mass="14946">MIMMNGYKVMNILQRKHAIISSIYSQERKQRLTNSLWNSFQEYDRVKRYTGFHQKETPITYLSCPLFIGRPRLIYFSELISKIVNRITGWQSKMLGYGGKATLIKHVLQSMPIHILSTIPPPPFYYS</sequence>
<dbReference type="Proteomes" id="UP000824120">
    <property type="component" value="Chromosome 9"/>
</dbReference>
<reference evidence="1 2" key="1">
    <citation type="submission" date="2020-09" db="EMBL/GenBank/DDBJ databases">
        <title>De no assembly of potato wild relative species, Solanum commersonii.</title>
        <authorList>
            <person name="Cho K."/>
        </authorList>
    </citation>
    <scope>NUCLEOTIDE SEQUENCE [LARGE SCALE GENOMIC DNA]</scope>
    <source>
        <strain evidence="1">LZ3.2</strain>
        <tissue evidence="1">Leaf</tissue>
    </source>
</reference>
<dbReference type="EMBL" id="JACXVP010000009">
    <property type="protein sequence ID" value="KAG5585833.1"/>
    <property type="molecule type" value="Genomic_DNA"/>
</dbReference>
<proteinExistence type="predicted"/>
<dbReference type="AlphaFoldDB" id="A0A9J5XBT2"/>
<evidence type="ECO:0000313" key="1">
    <source>
        <dbReference type="EMBL" id="KAG5585833.1"/>
    </source>
</evidence>
<protein>
    <submittedName>
        <fullName evidence="1">Uncharacterized protein</fullName>
    </submittedName>
</protein>
<dbReference type="PANTHER" id="PTHR33116:SF82">
    <property type="entry name" value="RNASE H FAMILY PROTEIN"/>
    <property type="match status" value="1"/>
</dbReference>
<dbReference type="OrthoDB" id="1744944at2759"/>
<accession>A0A9J5XBT2</accession>
<evidence type="ECO:0000313" key="2">
    <source>
        <dbReference type="Proteomes" id="UP000824120"/>
    </source>
</evidence>
<gene>
    <name evidence="1" type="ORF">H5410_046267</name>
</gene>